<name>A0A643K0T3_9EURY</name>
<evidence type="ECO:0000256" key="1">
    <source>
        <dbReference type="SAM" id="MobiDB-lite"/>
    </source>
</evidence>
<protein>
    <submittedName>
        <fullName evidence="2">Proteasome assembly chaperone family protein</fullName>
    </submittedName>
</protein>
<organism evidence="2">
    <name type="scientific">Haloferax sp. CBA1149</name>
    <dbReference type="NCBI Taxonomy" id="2650753"/>
    <lineage>
        <taxon>Archaea</taxon>
        <taxon>Methanobacteriati</taxon>
        <taxon>Methanobacteriota</taxon>
        <taxon>Stenosarchaea group</taxon>
        <taxon>Halobacteria</taxon>
        <taxon>Halobacteriales</taxon>
        <taxon>Haloferacaceae</taxon>
        <taxon>Haloferax</taxon>
    </lineage>
</organism>
<dbReference type="AlphaFoldDB" id="A0A643K0T3"/>
<comment type="caution">
    <text evidence="2">The sequence shown here is derived from an EMBL/GenBank/DDBJ whole genome shotgun (WGS) entry which is preliminary data.</text>
</comment>
<proteinExistence type="predicted"/>
<dbReference type="PANTHER" id="PTHR35610:SF8">
    <property type="entry name" value="3-ISOPROPYLMALATE DEHYDRATASE"/>
    <property type="match status" value="1"/>
</dbReference>
<dbReference type="Pfam" id="PF09754">
    <property type="entry name" value="PAC2"/>
    <property type="match status" value="1"/>
</dbReference>
<dbReference type="InterPro" id="IPR019151">
    <property type="entry name" value="Proteasome_assmbl_chaperone_2"/>
</dbReference>
<accession>A0A643K0T3</accession>
<dbReference type="GO" id="GO:0000502">
    <property type="term" value="C:proteasome complex"/>
    <property type="evidence" value="ECO:0007669"/>
    <property type="project" value="UniProtKB-KW"/>
</dbReference>
<sequence length="248" mass="26615">MAQIRVLAEELTDQLDSPTLVEGLPGVGLVGKIAADHLVEVFDMTHYGDVYCGGVPKVAVYMEGKPTIHPPVRLYADAEHDLLVLQSDIPIRPDSATELATCLETWFEQLDVTPIYLSGIAREKTADVPALYGVGSDGVLDRLESAEIGLPTETGLVSGPTGAMLSHAVQSGRPAFGLIVESDPQFPDPEAARVIIKHGIEPLTGIEVPVDDLVDSAAEIRQAKEQLAKQMQHGEEESTQAQPLGMYQ</sequence>
<dbReference type="SUPFAM" id="SSF159659">
    <property type="entry name" value="Cgl1923-like"/>
    <property type="match status" value="1"/>
</dbReference>
<feature type="compositionally biased region" description="Basic and acidic residues" evidence="1">
    <location>
        <begin position="225"/>
        <end position="236"/>
    </location>
</feature>
<reference evidence="2" key="1">
    <citation type="submission" date="2019-09" db="EMBL/GenBank/DDBJ databases">
        <title>Genomic analysis of Haloferax sp. CBA1149.</title>
        <authorList>
            <person name="Roh S.W."/>
        </authorList>
    </citation>
    <scope>NUCLEOTIDE SEQUENCE</scope>
    <source>
        <strain evidence="2">CBA1149</strain>
    </source>
</reference>
<dbReference type="PANTHER" id="PTHR35610">
    <property type="entry name" value="3-ISOPROPYLMALATE DEHYDRATASE-RELATED"/>
    <property type="match status" value="1"/>
</dbReference>
<feature type="region of interest" description="Disordered" evidence="1">
    <location>
        <begin position="225"/>
        <end position="248"/>
    </location>
</feature>
<dbReference type="RefSeq" id="WP_151137968.1">
    <property type="nucleotide sequence ID" value="NZ_VZUS01000001.1"/>
</dbReference>
<evidence type="ECO:0000313" key="2">
    <source>
        <dbReference type="EMBL" id="KAB1188372.1"/>
    </source>
</evidence>
<gene>
    <name evidence="2" type="ORF">Hfx1149_10170</name>
</gene>
<dbReference type="InterPro" id="IPR038389">
    <property type="entry name" value="PSMG2_sf"/>
</dbReference>
<keyword evidence="2" id="KW-0647">Proteasome</keyword>
<dbReference type="Gene3D" id="3.40.50.10900">
    <property type="entry name" value="PAC-like subunit"/>
    <property type="match status" value="1"/>
</dbReference>
<dbReference type="EMBL" id="VZUS01000001">
    <property type="protein sequence ID" value="KAB1188372.1"/>
    <property type="molecule type" value="Genomic_DNA"/>
</dbReference>